<organism evidence="2 3">
    <name type="scientific">Ottowia oryzae</name>
    <dbReference type="NCBI Taxonomy" id="2109914"/>
    <lineage>
        <taxon>Bacteria</taxon>
        <taxon>Pseudomonadati</taxon>
        <taxon>Pseudomonadota</taxon>
        <taxon>Betaproteobacteria</taxon>
        <taxon>Burkholderiales</taxon>
        <taxon>Comamonadaceae</taxon>
        <taxon>Ottowia</taxon>
    </lineage>
</organism>
<feature type="transmembrane region" description="Helical" evidence="1">
    <location>
        <begin position="71"/>
        <end position="89"/>
    </location>
</feature>
<keyword evidence="1" id="KW-0472">Membrane</keyword>
<dbReference type="Proteomes" id="UP000239709">
    <property type="component" value="Chromosome"/>
</dbReference>
<dbReference type="RefSeq" id="WP_106702803.1">
    <property type="nucleotide sequence ID" value="NZ_CP027666.1"/>
</dbReference>
<accession>A0A2S0MEE9</accession>
<feature type="transmembrane region" description="Helical" evidence="1">
    <location>
        <begin position="43"/>
        <end position="59"/>
    </location>
</feature>
<gene>
    <name evidence="2" type="ORF">C6570_08400</name>
</gene>
<evidence type="ECO:0000313" key="2">
    <source>
        <dbReference type="EMBL" id="AVO34248.1"/>
    </source>
</evidence>
<proteinExistence type="predicted"/>
<dbReference type="KEGG" id="otk:C6570_08400"/>
<dbReference type="EMBL" id="CP027666">
    <property type="protein sequence ID" value="AVO34248.1"/>
    <property type="molecule type" value="Genomic_DNA"/>
</dbReference>
<name>A0A2S0MEE9_9BURK</name>
<keyword evidence="1" id="KW-0812">Transmembrane</keyword>
<evidence type="ECO:0000256" key="1">
    <source>
        <dbReference type="SAM" id="Phobius"/>
    </source>
</evidence>
<evidence type="ECO:0000313" key="3">
    <source>
        <dbReference type="Proteomes" id="UP000239709"/>
    </source>
</evidence>
<dbReference type="AlphaFoldDB" id="A0A2S0MEE9"/>
<keyword evidence="1" id="KW-1133">Transmembrane helix</keyword>
<feature type="transmembrane region" description="Helical" evidence="1">
    <location>
        <begin position="123"/>
        <end position="142"/>
    </location>
</feature>
<keyword evidence="3" id="KW-1185">Reference proteome</keyword>
<reference evidence="2 3" key="1">
    <citation type="submission" date="2018-03" db="EMBL/GenBank/DDBJ databases">
        <title>Genome sequencing of Ottowia sp.</title>
        <authorList>
            <person name="Kim S.-J."/>
            <person name="Heo J."/>
            <person name="Kwon S.-W."/>
        </authorList>
    </citation>
    <scope>NUCLEOTIDE SEQUENCE [LARGE SCALE GENOMIC DNA]</scope>
    <source>
        <strain evidence="2 3">KADR8-3</strain>
    </source>
</reference>
<sequence>MPATHLLGAALAVLCYAAALYFLAATTSLYDDYVPGIRALRRGVWPSAFWLVPLAIAWASRSATWARTSVLISAGAVLSCGLLLALVLVHKAAPGTRVHADDRSLASTVRVALVHPSFSNRSTGTLVGGAVGAAIGLGLSMAQVRRCRRTAPASESR</sequence>
<protein>
    <submittedName>
        <fullName evidence="2">Uncharacterized protein</fullName>
    </submittedName>
</protein>